<accession>D5EQ81</accession>
<keyword evidence="2" id="KW-1185">Reference proteome</keyword>
<reference evidence="1 2" key="1">
    <citation type="journal article" date="2010" name="Stand. Genomic Sci.">
        <title>Complete genome sequence of Coraliomargarita akajimensis type strain (04OKA010-24).</title>
        <authorList>
            <person name="Mavromatis K."/>
            <person name="Abt B."/>
            <person name="Brambilla E."/>
            <person name="Lapidus A."/>
            <person name="Copeland A."/>
            <person name="Deshpande S."/>
            <person name="Nolan M."/>
            <person name="Lucas S."/>
            <person name="Tice H."/>
            <person name="Cheng J.F."/>
            <person name="Han C."/>
            <person name="Detter J.C."/>
            <person name="Woyke T."/>
            <person name="Goodwin L."/>
            <person name="Pitluck S."/>
            <person name="Held B."/>
            <person name="Brettin T."/>
            <person name="Tapia R."/>
            <person name="Ivanova N."/>
            <person name="Mikhailova N."/>
            <person name="Pati A."/>
            <person name="Liolios K."/>
            <person name="Chen A."/>
            <person name="Palaniappan K."/>
            <person name="Land M."/>
            <person name="Hauser L."/>
            <person name="Chang Y.J."/>
            <person name="Jeffries C.D."/>
            <person name="Rohde M."/>
            <person name="Goker M."/>
            <person name="Bristow J."/>
            <person name="Eisen J.A."/>
            <person name="Markowitz V."/>
            <person name="Hugenholtz P."/>
            <person name="Klenk H.P."/>
            <person name="Kyrpides N.C."/>
        </authorList>
    </citation>
    <scope>NUCLEOTIDE SEQUENCE [LARGE SCALE GENOMIC DNA]</scope>
    <source>
        <strain evidence="2">DSM 45221 / IAM 15411 / JCM 23193 / KCTC 12865</strain>
    </source>
</reference>
<dbReference type="HOGENOM" id="CLU_591487_0_0_0"/>
<sequence>MKSILLTTAVAALAFSTGYLVNPQKQLPDTSLADREATDDAHAAARQQAPLNIELPDTFRALAAQYPGLAENHLELNRVLYGMTLELVESDPATAASLLDQFTDENARLGAQELVLAIWSEQDPANALKWLAQRQLLYGKEQYEGYYAYALSSLAMLDPEQAVVHFHTLEPGSPARRGIIEGITQGWGQSDPQAGFAWLEQIQDLPDVDDQLLNEAYTQLMMGYMHLDRDAAAATIAQLDSSRLRAELVRPLVLKYAETGFEDAVNFINSLEDPLAQRYAAAQFVEVEGPNHPSQMIDFAINNMDLDSGDQTFLRHAFMTLTMTDTDEAMAHYQQLTGASRNAAMEAIAYSVWQMKGPNGVELWIESLPDRADRDDGYAALALHAADNPDRIFASLAQISDPSKKVTTLESIVTQVAPNQLFDIKKLLPDTNLEPQQTEAISAIINERITNEYGALLVPPSV</sequence>
<organism evidence="1 2">
    <name type="scientific">Coraliomargarita akajimensis (strain DSM 45221 / IAM 15411 / JCM 23193 / KCTC 12865 / 04OKA010-24)</name>
    <dbReference type="NCBI Taxonomy" id="583355"/>
    <lineage>
        <taxon>Bacteria</taxon>
        <taxon>Pseudomonadati</taxon>
        <taxon>Verrucomicrobiota</taxon>
        <taxon>Opitutia</taxon>
        <taxon>Puniceicoccales</taxon>
        <taxon>Coraliomargaritaceae</taxon>
        <taxon>Coraliomargarita</taxon>
    </lineage>
</organism>
<proteinExistence type="predicted"/>
<protein>
    <submittedName>
        <fullName evidence="1">Uncharacterized protein</fullName>
    </submittedName>
</protein>
<dbReference type="AlphaFoldDB" id="D5EQ81"/>
<dbReference type="Proteomes" id="UP000000925">
    <property type="component" value="Chromosome"/>
</dbReference>
<dbReference type="KEGG" id="caa:Caka_0825"/>
<dbReference type="RefSeq" id="WP_013042573.1">
    <property type="nucleotide sequence ID" value="NC_014008.1"/>
</dbReference>
<dbReference type="OrthoDB" id="194988at2"/>
<dbReference type="EMBL" id="CP001998">
    <property type="protein sequence ID" value="ADE53849.1"/>
    <property type="molecule type" value="Genomic_DNA"/>
</dbReference>
<gene>
    <name evidence="1" type="ordered locus">Caka_0825</name>
</gene>
<evidence type="ECO:0000313" key="1">
    <source>
        <dbReference type="EMBL" id="ADE53849.1"/>
    </source>
</evidence>
<name>D5EQ81_CORAD</name>
<evidence type="ECO:0000313" key="2">
    <source>
        <dbReference type="Proteomes" id="UP000000925"/>
    </source>
</evidence>